<accession>A0ABN9JMD9</accession>
<dbReference type="GO" id="GO:0047804">
    <property type="term" value="F:cysteine-S-conjugate beta-lyase activity"/>
    <property type="evidence" value="ECO:0007669"/>
    <property type="project" value="UniProtKB-EC"/>
</dbReference>
<gene>
    <name evidence="7" type="primary">metC_2</name>
    <name evidence="7" type="ORF">LMG18101_03385</name>
</gene>
<evidence type="ECO:0000256" key="4">
    <source>
        <dbReference type="ARBA" id="ARBA00023239"/>
    </source>
</evidence>
<evidence type="ECO:0000256" key="6">
    <source>
        <dbReference type="RuleBase" id="RU362118"/>
    </source>
</evidence>
<dbReference type="EMBL" id="CATZLL010000011">
    <property type="protein sequence ID" value="CAJ0817777.1"/>
    <property type="molecule type" value="Genomic_DNA"/>
</dbReference>
<dbReference type="InterPro" id="IPR015422">
    <property type="entry name" value="PyrdxlP-dep_Trfase_small"/>
</dbReference>
<dbReference type="EC" id="4.4.1.13" evidence="7"/>
<organism evidence="7 8">
    <name type="scientific">Ralstonia flaminis</name>
    <dbReference type="NCBI Taxonomy" id="3058597"/>
    <lineage>
        <taxon>Bacteria</taxon>
        <taxon>Pseudomonadati</taxon>
        <taxon>Pseudomonadota</taxon>
        <taxon>Betaproteobacteria</taxon>
        <taxon>Burkholderiales</taxon>
        <taxon>Burkholderiaceae</taxon>
        <taxon>Ralstonia</taxon>
    </lineage>
</organism>
<comment type="similarity">
    <text evidence="2 6">Belongs to the trans-sulfuration enzymes family.</text>
</comment>
<proteinExistence type="inferred from homology"/>
<comment type="cofactor">
    <cofactor evidence="1 6">
        <name>pyridoxal 5'-phosphate</name>
        <dbReference type="ChEBI" id="CHEBI:597326"/>
    </cofactor>
</comment>
<dbReference type="InterPro" id="IPR015421">
    <property type="entry name" value="PyrdxlP-dep_Trfase_major"/>
</dbReference>
<dbReference type="SUPFAM" id="SSF53383">
    <property type="entry name" value="PLP-dependent transferases"/>
    <property type="match status" value="1"/>
</dbReference>
<dbReference type="PIRSF" id="PIRSF001434">
    <property type="entry name" value="CGS"/>
    <property type="match status" value="1"/>
</dbReference>
<evidence type="ECO:0000256" key="1">
    <source>
        <dbReference type="ARBA" id="ARBA00001933"/>
    </source>
</evidence>
<evidence type="ECO:0000256" key="2">
    <source>
        <dbReference type="ARBA" id="ARBA00009077"/>
    </source>
</evidence>
<protein>
    <submittedName>
        <fullName evidence="7">Cystathionine beta-lyase</fullName>
        <ecNumber evidence="7">4.4.1.13</ecNumber>
    </submittedName>
</protein>
<evidence type="ECO:0000313" key="7">
    <source>
        <dbReference type="EMBL" id="CAJ0817777.1"/>
    </source>
</evidence>
<sequence>MTLKPETALLHTAHGDVQNFEAVQPGTFRASSVFFPSMQAWRERDWTAKSGYIYGPHGTPTTFALEAKVAQLEGADHCLVCPSGLNAIALVYITLLRPGDELLVPINVYTANRTFVTQELMGWGINVSIYDPTDLNSLTFTDRTRLVWVEAPCSMTFEYPDLPALVELAHRHGALVALDNAWGAGIAFSPFDFDVDISVHALTKYASGSADVVMGAITTKDKSLYDALKLCYMRLGLNVSGPDAESVLKGLATLTLRYHAHDQSARTLAAHLRNSAKVARVMHPALEDSVGHQFWSRDCRAAAGIFSVVFDGRFSEADIDRFVDSLRLFRIGFSWGGPVSLAVSYGKSVATLQELEGELVRFSVGLEATSDLIADIDQALARL</sequence>
<comment type="catalytic activity">
    <reaction evidence="5">
        <text>L,L-cystathionine + H2O = L-homocysteine + pyruvate + NH4(+)</text>
        <dbReference type="Rhea" id="RHEA:13965"/>
        <dbReference type="ChEBI" id="CHEBI:15361"/>
        <dbReference type="ChEBI" id="CHEBI:15377"/>
        <dbReference type="ChEBI" id="CHEBI:28938"/>
        <dbReference type="ChEBI" id="CHEBI:58161"/>
        <dbReference type="ChEBI" id="CHEBI:58199"/>
    </reaction>
</comment>
<dbReference type="Gene3D" id="3.40.640.10">
    <property type="entry name" value="Type I PLP-dependent aspartate aminotransferase-like (Major domain)"/>
    <property type="match status" value="1"/>
</dbReference>
<comment type="caution">
    <text evidence="7">The sequence shown here is derived from an EMBL/GenBank/DDBJ whole genome shotgun (WGS) entry which is preliminary data.</text>
</comment>
<dbReference type="InterPro" id="IPR015424">
    <property type="entry name" value="PyrdxlP-dep_Trfase"/>
</dbReference>
<dbReference type="Gene3D" id="3.90.1150.10">
    <property type="entry name" value="Aspartate Aminotransferase, domain 1"/>
    <property type="match status" value="1"/>
</dbReference>
<dbReference type="InterPro" id="IPR006233">
    <property type="entry name" value="Cys_b_lyase_bac"/>
</dbReference>
<dbReference type="Pfam" id="PF01053">
    <property type="entry name" value="Cys_Met_Meta_PP"/>
    <property type="match status" value="1"/>
</dbReference>
<keyword evidence="3 6" id="KW-0663">Pyridoxal phosphate</keyword>
<keyword evidence="4 7" id="KW-0456">Lyase</keyword>
<dbReference type="InterPro" id="IPR000277">
    <property type="entry name" value="Cys/Met-Metab_PyrdxlP-dep_enz"/>
</dbReference>
<name>A0ABN9JMD9_9RALS</name>
<reference evidence="7 8" key="1">
    <citation type="submission" date="2023-07" db="EMBL/GenBank/DDBJ databases">
        <authorList>
            <person name="Peeters C."/>
        </authorList>
    </citation>
    <scope>NUCLEOTIDE SEQUENCE [LARGE SCALE GENOMIC DNA]</scope>
    <source>
        <strain evidence="7 8">LMG 18101</strain>
    </source>
</reference>
<dbReference type="PANTHER" id="PTHR43500">
    <property type="entry name" value="CYSTATHIONINE BETA-LYASE-RELATED"/>
    <property type="match status" value="1"/>
</dbReference>
<dbReference type="Proteomes" id="UP001189757">
    <property type="component" value="Unassembled WGS sequence"/>
</dbReference>
<keyword evidence="8" id="KW-1185">Reference proteome</keyword>
<evidence type="ECO:0000256" key="3">
    <source>
        <dbReference type="ARBA" id="ARBA00022898"/>
    </source>
</evidence>
<dbReference type="RefSeq" id="WP_316681688.1">
    <property type="nucleotide sequence ID" value="NZ_CATZLL010000011.1"/>
</dbReference>
<evidence type="ECO:0000313" key="8">
    <source>
        <dbReference type="Proteomes" id="UP001189757"/>
    </source>
</evidence>
<dbReference type="PANTHER" id="PTHR43500:SF1">
    <property type="entry name" value="CYSTATHIONINE BETA-LYASE-RELATED"/>
    <property type="match status" value="1"/>
</dbReference>
<evidence type="ECO:0000256" key="5">
    <source>
        <dbReference type="ARBA" id="ARBA00047517"/>
    </source>
</evidence>